<feature type="coiled-coil region" evidence="13">
    <location>
        <begin position="122"/>
        <end position="156"/>
    </location>
</feature>
<dbReference type="STRING" id="1076935.U4KZ61"/>
<reference evidence="14 15" key="1">
    <citation type="journal article" date="2013" name="PLoS Genet.">
        <title>The genome and development-dependent transcriptomes of Pyronema confluens: a window into fungal evolution.</title>
        <authorList>
            <person name="Traeger S."/>
            <person name="Altegoer F."/>
            <person name="Freitag M."/>
            <person name="Gabaldon T."/>
            <person name="Kempken F."/>
            <person name="Kumar A."/>
            <person name="Marcet-Houben M."/>
            <person name="Poggeler S."/>
            <person name="Stajich J.E."/>
            <person name="Nowrousian M."/>
        </authorList>
    </citation>
    <scope>NUCLEOTIDE SEQUENCE [LARGE SCALE GENOMIC DNA]</scope>
    <source>
        <strain evidence="15">CBS 100304</strain>
        <tissue evidence="14">Vegetative mycelium</tissue>
    </source>
</reference>
<keyword evidence="11" id="KW-0137">Centromere</keyword>
<accession>U4KZ61</accession>
<keyword evidence="9" id="KW-0206">Cytoskeleton</keyword>
<dbReference type="EMBL" id="HF935221">
    <property type="protein sequence ID" value="CCX04934.1"/>
    <property type="molecule type" value="Genomic_DNA"/>
</dbReference>
<comment type="subcellular location">
    <subcellularLocation>
        <location evidence="3">Chromosome</location>
        <location evidence="3">Centromere</location>
        <location evidence="3">Kinetochore</location>
    </subcellularLocation>
    <subcellularLocation>
        <location evidence="2">Cytoplasm</location>
        <location evidence="2">Cytoskeleton</location>
        <location evidence="2">Spindle</location>
    </subcellularLocation>
    <subcellularLocation>
        <location evidence="1">Nucleus</location>
    </subcellularLocation>
</comment>
<evidence type="ECO:0000313" key="15">
    <source>
        <dbReference type="Proteomes" id="UP000018144"/>
    </source>
</evidence>
<evidence type="ECO:0000256" key="1">
    <source>
        <dbReference type="ARBA" id="ARBA00004123"/>
    </source>
</evidence>
<comment type="similarity">
    <text evidence="4">Belongs to the DASH complex SPC19 family.</text>
</comment>
<dbReference type="AlphaFoldDB" id="U4KZ61"/>
<evidence type="ECO:0000313" key="14">
    <source>
        <dbReference type="EMBL" id="CCX04934.1"/>
    </source>
</evidence>
<evidence type="ECO:0000256" key="9">
    <source>
        <dbReference type="ARBA" id="ARBA00023212"/>
    </source>
</evidence>
<evidence type="ECO:0000256" key="5">
    <source>
        <dbReference type="ARBA" id="ARBA00016329"/>
    </source>
</evidence>
<evidence type="ECO:0000256" key="2">
    <source>
        <dbReference type="ARBA" id="ARBA00004186"/>
    </source>
</evidence>
<dbReference type="Pfam" id="PF08287">
    <property type="entry name" value="DASH_Spc19"/>
    <property type="match status" value="1"/>
</dbReference>
<dbReference type="InterPro" id="IPR013251">
    <property type="entry name" value="DASH_Spc19"/>
</dbReference>
<dbReference type="eggNOG" id="ENOG502SDEQ">
    <property type="taxonomic scope" value="Eukaryota"/>
</dbReference>
<organism evidence="14 15">
    <name type="scientific">Pyronema omphalodes (strain CBS 100304)</name>
    <name type="common">Pyronema confluens</name>
    <dbReference type="NCBI Taxonomy" id="1076935"/>
    <lineage>
        <taxon>Eukaryota</taxon>
        <taxon>Fungi</taxon>
        <taxon>Dikarya</taxon>
        <taxon>Ascomycota</taxon>
        <taxon>Pezizomycotina</taxon>
        <taxon>Pezizomycetes</taxon>
        <taxon>Pezizales</taxon>
        <taxon>Pyronemataceae</taxon>
        <taxon>Pyronema</taxon>
    </lineage>
</organism>
<keyword evidence="6" id="KW-0158">Chromosome</keyword>
<dbReference type="PANTHER" id="PTHR28262:SF1">
    <property type="entry name" value="DASH COMPLEX SUBUNIT SPC19"/>
    <property type="match status" value="1"/>
</dbReference>
<evidence type="ECO:0000256" key="10">
    <source>
        <dbReference type="ARBA" id="ARBA00023242"/>
    </source>
</evidence>
<protein>
    <recommendedName>
        <fullName evidence="5">DASH complex subunit SPC19</fullName>
    </recommendedName>
    <alternativeName>
        <fullName evidence="12">Outer kinetochore protein SPC19</fullName>
    </alternativeName>
</protein>
<name>U4KZ61_PYROM</name>
<keyword evidence="15" id="KW-1185">Reference proteome</keyword>
<dbReference type="Proteomes" id="UP000018144">
    <property type="component" value="Unassembled WGS sequence"/>
</dbReference>
<dbReference type="GO" id="GO:0042729">
    <property type="term" value="C:DASH complex"/>
    <property type="evidence" value="ECO:0007669"/>
    <property type="project" value="InterPro"/>
</dbReference>
<evidence type="ECO:0000256" key="12">
    <source>
        <dbReference type="ARBA" id="ARBA00032583"/>
    </source>
</evidence>
<dbReference type="GO" id="GO:0005876">
    <property type="term" value="C:spindle microtubule"/>
    <property type="evidence" value="ECO:0007669"/>
    <property type="project" value="InterPro"/>
</dbReference>
<dbReference type="PANTHER" id="PTHR28262">
    <property type="entry name" value="DASH COMPLEX SUBUNIT SPC19"/>
    <property type="match status" value="1"/>
</dbReference>
<evidence type="ECO:0000256" key="11">
    <source>
        <dbReference type="ARBA" id="ARBA00023328"/>
    </source>
</evidence>
<keyword evidence="10" id="KW-0539">Nucleus</keyword>
<gene>
    <name evidence="14" type="ORF">PCON_04074</name>
</gene>
<keyword evidence="7" id="KW-0963">Cytoplasm</keyword>
<dbReference type="OrthoDB" id="3361333at2759"/>
<evidence type="ECO:0000256" key="3">
    <source>
        <dbReference type="ARBA" id="ARBA00004629"/>
    </source>
</evidence>
<evidence type="ECO:0000256" key="6">
    <source>
        <dbReference type="ARBA" id="ARBA00022454"/>
    </source>
</evidence>
<evidence type="ECO:0000256" key="4">
    <source>
        <dbReference type="ARBA" id="ARBA00008952"/>
    </source>
</evidence>
<keyword evidence="8" id="KW-0995">Kinetochore</keyword>
<evidence type="ECO:0000256" key="7">
    <source>
        <dbReference type="ARBA" id="ARBA00022490"/>
    </source>
</evidence>
<evidence type="ECO:0000256" key="8">
    <source>
        <dbReference type="ARBA" id="ARBA00022838"/>
    </source>
</evidence>
<keyword evidence="13" id="KW-0175">Coiled coil</keyword>
<dbReference type="GO" id="GO:0008608">
    <property type="term" value="P:attachment of spindle microtubules to kinetochore"/>
    <property type="evidence" value="ECO:0007669"/>
    <property type="project" value="InterPro"/>
</dbReference>
<sequence>MSSSNNSLALCVQSLQKCTSLLDSSIDIIDNGVRDFPRTAKVIQVSRYFECISEPALFEAQTALHDEIGPEVEHLLKRAEDYITKLDRREKGLISKAELQEGRIRQYQRDKPAPMPIDDDGKQERQEKMKALKIKRERLQHTIDRLSLQVVHKERQLRMRMNYGQK</sequence>
<dbReference type="OMA" id="DCCEEAH"/>
<evidence type="ECO:0000256" key="13">
    <source>
        <dbReference type="SAM" id="Coils"/>
    </source>
</evidence>
<proteinExistence type="inferred from homology"/>